<feature type="domain" description="Cyclic nucleotide-binding" evidence="1">
    <location>
        <begin position="1"/>
        <end position="111"/>
    </location>
</feature>
<dbReference type="Pfam" id="PF00027">
    <property type="entry name" value="cNMP_binding"/>
    <property type="match status" value="1"/>
</dbReference>
<name>A0AB73IGG4_9BURK</name>
<dbReference type="InterPro" id="IPR000595">
    <property type="entry name" value="cNMP-bd_dom"/>
</dbReference>
<dbReference type="SUPFAM" id="SSF51206">
    <property type="entry name" value="cAMP-binding domain-like"/>
    <property type="match status" value="1"/>
</dbReference>
<comment type="caution">
    <text evidence="2">The sequence shown here is derived from an EMBL/GenBank/DDBJ whole genome shotgun (WGS) entry which is preliminary data.</text>
</comment>
<evidence type="ECO:0000259" key="1">
    <source>
        <dbReference type="PROSITE" id="PS50042"/>
    </source>
</evidence>
<evidence type="ECO:0000313" key="3">
    <source>
        <dbReference type="Proteomes" id="UP001229486"/>
    </source>
</evidence>
<dbReference type="InterPro" id="IPR018490">
    <property type="entry name" value="cNMP-bd_dom_sf"/>
</dbReference>
<dbReference type="Proteomes" id="UP001229486">
    <property type="component" value="Unassembled WGS sequence"/>
</dbReference>
<dbReference type="AlphaFoldDB" id="A0AB73IGG4"/>
<dbReference type="EMBL" id="JAURTK010000005">
    <property type="protein sequence ID" value="MDP9648980.1"/>
    <property type="molecule type" value="Genomic_DNA"/>
</dbReference>
<sequence>MNQQRMPWTRTAAPGEVIYSEGFLGDAVIYVIADGKVEISTQCDEKKVILATLGKGEFFGEAALLPPEPRAHTAKALSFCQLTAIAGGIVEEELERVSPLLRHIVRTMIRRVKKKDDILATNTHADFLPGVLSYAHVLSLMAGAEPNDRFDGRARRPQNEEISIPLSEVIKKCNAIAGHSRPHVMAMLKRMEKLNLVSIEGGRSERLNNTSGRYSASDGAAGRQLVTFDAVKITERAQQVADHDLDVSISSELELIELDDLEALIGVDRKVILNKLSHAEIAEDIFAFRKTKVLNYVEEKGLSYFSRRTARGAGELKSLDDLEFVDQRTLFEAVSAFDTYDLAKLLSASEGQPIDERLQSVMTEARKKEVSWVMRREIKIDPVEIIEIEQRFLDTVRALKSPVANTAPAES</sequence>
<proteinExistence type="predicted"/>
<dbReference type="GO" id="GO:0005829">
    <property type="term" value="C:cytosol"/>
    <property type="evidence" value="ECO:0007669"/>
    <property type="project" value="TreeGrafter"/>
</dbReference>
<dbReference type="PANTHER" id="PTHR24567">
    <property type="entry name" value="CRP FAMILY TRANSCRIPTIONAL REGULATORY PROTEIN"/>
    <property type="match status" value="1"/>
</dbReference>
<dbReference type="SMART" id="SM00100">
    <property type="entry name" value="cNMP"/>
    <property type="match status" value="1"/>
</dbReference>
<dbReference type="InterPro" id="IPR050397">
    <property type="entry name" value="Env_Response_Regulators"/>
</dbReference>
<gene>
    <name evidence="2" type="ORF">J2793_004446</name>
</gene>
<dbReference type="Gene3D" id="2.60.120.10">
    <property type="entry name" value="Jelly Rolls"/>
    <property type="match status" value="1"/>
</dbReference>
<dbReference type="PROSITE" id="PS50042">
    <property type="entry name" value="CNMP_BINDING_3"/>
    <property type="match status" value="1"/>
</dbReference>
<accession>A0AB73IGG4</accession>
<dbReference type="PANTHER" id="PTHR24567:SF74">
    <property type="entry name" value="HTH-TYPE TRANSCRIPTIONAL REGULATOR ARCR"/>
    <property type="match status" value="1"/>
</dbReference>
<dbReference type="CDD" id="cd00038">
    <property type="entry name" value="CAP_ED"/>
    <property type="match status" value="1"/>
</dbReference>
<dbReference type="RefSeq" id="WP_392394562.1">
    <property type="nucleotide sequence ID" value="NZ_JAURTK010000005.1"/>
</dbReference>
<dbReference type="InterPro" id="IPR014710">
    <property type="entry name" value="RmlC-like_jellyroll"/>
</dbReference>
<reference evidence="2" key="1">
    <citation type="submission" date="2023-07" db="EMBL/GenBank/DDBJ databases">
        <title>Sorghum-associated microbial communities from plants grown in Nebraska, USA.</title>
        <authorList>
            <person name="Schachtman D."/>
        </authorList>
    </citation>
    <scope>NUCLEOTIDE SEQUENCE</scope>
    <source>
        <strain evidence="2">DS1061</strain>
    </source>
</reference>
<organism evidence="2 3">
    <name type="scientific">Paraburkholderia caledonica</name>
    <dbReference type="NCBI Taxonomy" id="134536"/>
    <lineage>
        <taxon>Bacteria</taxon>
        <taxon>Pseudomonadati</taxon>
        <taxon>Pseudomonadota</taxon>
        <taxon>Betaproteobacteria</taxon>
        <taxon>Burkholderiales</taxon>
        <taxon>Burkholderiaceae</taxon>
        <taxon>Paraburkholderia</taxon>
    </lineage>
</organism>
<evidence type="ECO:0000313" key="2">
    <source>
        <dbReference type="EMBL" id="MDP9648980.1"/>
    </source>
</evidence>
<protein>
    <submittedName>
        <fullName evidence="2">CRP-like cAMP-binding protein</fullName>
    </submittedName>
</protein>
<dbReference type="GO" id="GO:0003700">
    <property type="term" value="F:DNA-binding transcription factor activity"/>
    <property type="evidence" value="ECO:0007669"/>
    <property type="project" value="TreeGrafter"/>
</dbReference>